<dbReference type="InterPro" id="IPR036036">
    <property type="entry name" value="SOCS_box-like_dom_sf"/>
</dbReference>
<proteinExistence type="predicted"/>
<dbReference type="GO" id="GO:0035556">
    <property type="term" value="P:intracellular signal transduction"/>
    <property type="evidence" value="ECO:0007669"/>
    <property type="project" value="InterPro"/>
</dbReference>
<dbReference type="SUPFAM" id="SSF158235">
    <property type="entry name" value="SOCS box-like"/>
    <property type="match status" value="1"/>
</dbReference>
<accession>A0AA36B0T2</accession>
<evidence type="ECO:0000259" key="1">
    <source>
        <dbReference type="PROSITE" id="PS50225"/>
    </source>
</evidence>
<evidence type="ECO:0000313" key="2">
    <source>
        <dbReference type="EMBL" id="CAI9725156.1"/>
    </source>
</evidence>
<dbReference type="EMBL" id="OX597820">
    <property type="protein sequence ID" value="CAI9725156.1"/>
    <property type="molecule type" value="Genomic_DNA"/>
</dbReference>
<dbReference type="AlphaFoldDB" id="A0AA36B0T2"/>
<gene>
    <name evidence="2" type="ORF">OCTVUL_1B010702</name>
</gene>
<name>A0AA36B0T2_OCTVU</name>
<dbReference type="SUPFAM" id="SSF69322">
    <property type="entry name" value="Tricorn protease domain 2"/>
    <property type="match status" value="1"/>
</dbReference>
<dbReference type="InterPro" id="IPR001496">
    <property type="entry name" value="SOCS_box"/>
</dbReference>
<dbReference type="SMART" id="SM00969">
    <property type="entry name" value="SOCS_box"/>
    <property type="match status" value="1"/>
</dbReference>
<evidence type="ECO:0000313" key="3">
    <source>
        <dbReference type="Proteomes" id="UP001162480"/>
    </source>
</evidence>
<dbReference type="Proteomes" id="UP001162480">
    <property type="component" value="Chromosome 7"/>
</dbReference>
<dbReference type="Pfam" id="PF07525">
    <property type="entry name" value="SOCS_box"/>
    <property type="match status" value="1"/>
</dbReference>
<dbReference type="PROSITE" id="PS50225">
    <property type="entry name" value="SOCS"/>
    <property type="match status" value="1"/>
</dbReference>
<protein>
    <submittedName>
        <fullName evidence="2">XP_029639213.1uncharacterized protein LOC115214231</fullName>
    </submittedName>
</protein>
<sequence>MKTKEIMCQEQKLTDSVSGITKSISVFFYRHPRGSFETKPMGNLIKKISPPSASYEVILPPYQKPWQLLFSGDNHSWDSVASSYGFQNSRRYCCRDVDCDGSVCSRYVRILFQKGTKNLEIRYKSLKILISCSNKSELAAFVNDDYEISSVALSCRDHLILLILHRQQGIVNQFAFPIVDIQQKKTLGIMLSPKENMTIVNGDITPDCSRTAILFFSFSEVSKTSSYDLYIYSHETFQVLNIITLNHAVQPYVAFDPRFRWSRIAVANYECRATGVCNELVTYSLSEMGIVVRSNLCLPVLFGSSRFHLSYSKDGTLLIVQKLTDNRFGVTAFSDIYLFNADTITLLKYLTSCLPGLIRICRVNYQLAFSRCGSYMRVLDHKQSSDEVSILVYQMPRILNLQSQCRIVILQHLSRTCDVDILPLPSVLRQYLKFQPIFR</sequence>
<organism evidence="2 3">
    <name type="scientific">Octopus vulgaris</name>
    <name type="common">Common octopus</name>
    <dbReference type="NCBI Taxonomy" id="6645"/>
    <lineage>
        <taxon>Eukaryota</taxon>
        <taxon>Metazoa</taxon>
        <taxon>Spiralia</taxon>
        <taxon>Lophotrochozoa</taxon>
        <taxon>Mollusca</taxon>
        <taxon>Cephalopoda</taxon>
        <taxon>Coleoidea</taxon>
        <taxon>Octopodiformes</taxon>
        <taxon>Octopoda</taxon>
        <taxon>Incirrata</taxon>
        <taxon>Octopodidae</taxon>
        <taxon>Octopus</taxon>
    </lineage>
</organism>
<reference evidence="2" key="1">
    <citation type="submission" date="2023-08" db="EMBL/GenBank/DDBJ databases">
        <authorList>
            <person name="Alioto T."/>
            <person name="Alioto T."/>
            <person name="Gomez Garrido J."/>
        </authorList>
    </citation>
    <scope>NUCLEOTIDE SEQUENCE</scope>
</reference>
<keyword evidence="3" id="KW-1185">Reference proteome</keyword>
<feature type="domain" description="SOCS box" evidence="1">
    <location>
        <begin position="391"/>
        <end position="438"/>
    </location>
</feature>